<name>D3P8K3_DEFDS</name>
<dbReference type="RefSeq" id="WP_013008289.1">
    <property type="nucleotide sequence ID" value="NC_013939.1"/>
</dbReference>
<organism evidence="6 7">
    <name type="scientific">Deferribacter desulfuricans (strain DSM 14783 / JCM 11476 / NBRC 101012 / SSM1)</name>
    <dbReference type="NCBI Taxonomy" id="639282"/>
    <lineage>
        <taxon>Bacteria</taxon>
        <taxon>Pseudomonadati</taxon>
        <taxon>Deferribacterota</taxon>
        <taxon>Deferribacteres</taxon>
        <taxon>Deferribacterales</taxon>
        <taxon>Deferribacteraceae</taxon>
        <taxon>Deferribacter</taxon>
    </lineage>
</organism>
<dbReference type="Proteomes" id="UP000001520">
    <property type="component" value="Chromosome"/>
</dbReference>
<dbReference type="PANTHER" id="PTHR37306">
    <property type="entry name" value="COLICIN V PRODUCTION PROTEIN"/>
    <property type="match status" value="1"/>
</dbReference>
<comment type="subcellular location">
    <subcellularLocation>
        <location evidence="1">Membrane</location>
        <topology evidence="1">Multi-pass membrane protein</topology>
    </subcellularLocation>
</comment>
<dbReference type="OrthoDB" id="9799585at2"/>
<dbReference type="AlphaFoldDB" id="D3P8K3"/>
<dbReference type="eggNOG" id="COG1286">
    <property type="taxonomic scope" value="Bacteria"/>
</dbReference>
<dbReference type="GO" id="GO:0016020">
    <property type="term" value="C:membrane"/>
    <property type="evidence" value="ECO:0007669"/>
    <property type="project" value="UniProtKB-SubCell"/>
</dbReference>
<gene>
    <name evidence="6" type="ordered locus">DEFDS_1584</name>
</gene>
<feature type="transmembrane region" description="Helical" evidence="5">
    <location>
        <begin position="100"/>
        <end position="122"/>
    </location>
</feature>
<keyword evidence="2 5" id="KW-0812">Transmembrane</keyword>
<evidence type="ECO:0000256" key="3">
    <source>
        <dbReference type="ARBA" id="ARBA00022989"/>
    </source>
</evidence>
<evidence type="ECO:0000256" key="4">
    <source>
        <dbReference type="ARBA" id="ARBA00023136"/>
    </source>
</evidence>
<evidence type="ECO:0000256" key="2">
    <source>
        <dbReference type="ARBA" id="ARBA00022692"/>
    </source>
</evidence>
<dbReference type="GO" id="GO:0009403">
    <property type="term" value="P:toxin biosynthetic process"/>
    <property type="evidence" value="ECO:0007669"/>
    <property type="project" value="InterPro"/>
</dbReference>
<dbReference type="STRING" id="639282.DEFDS_1584"/>
<dbReference type="InterPro" id="IPR003825">
    <property type="entry name" value="Colicin-V_CvpA"/>
</dbReference>
<dbReference type="KEGG" id="ddf:DEFDS_1584"/>
<dbReference type="HOGENOM" id="CLU_092720_4_3_0"/>
<reference evidence="6 7" key="1">
    <citation type="journal article" date="2010" name="DNA Res.">
        <title>Bacterial lifestyle in a deep-sea hydrothermal vent chimney revealed by the genome sequence of the thermophilic bacterium Deferribacter desulfuricans SSM1.</title>
        <authorList>
            <person name="Takaki Y."/>
            <person name="Shimamura S."/>
            <person name="Nakagawa S."/>
            <person name="Fukuhara Y."/>
            <person name="Horikawa H."/>
            <person name="Ankai A."/>
            <person name="Harada T."/>
            <person name="Hosoyama A."/>
            <person name="Oguchi A."/>
            <person name="Fukui S."/>
            <person name="Fujita N."/>
            <person name="Takami H."/>
            <person name="Takai K."/>
        </authorList>
    </citation>
    <scope>NUCLEOTIDE SEQUENCE [LARGE SCALE GENOMIC DNA]</scope>
    <source>
        <strain evidence="7">DSM 14783 / JCM 11476 / NBRC 101012 / SSM1</strain>
    </source>
</reference>
<accession>D3P8K3</accession>
<keyword evidence="4 5" id="KW-0472">Membrane</keyword>
<feature type="transmembrane region" description="Helical" evidence="5">
    <location>
        <begin position="28"/>
        <end position="45"/>
    </location>
</feature>
<dbReference type="PANTHER" id="PTHR37306:SF1">
    <property type="entry name" value="COLICIN V PRODUCTION PROTEIN"/>
    <property type="match status" value="1"/>
</dbReference>
<dbReference type="EMBL" id="AP011529">
    <property type="protein sequence ID" value="BAI81043.1"/>
    <property type="molecule type" value="Genomic_DNA"/>
</dbReference>
<feature type="transmembrane region" description="Helical" evidence="5">
    <location>
        <begin position="65"/>
        <end position="88"/>
    </location>
</feature>
<evidence type="ECO:0000313" key="6">
    <source>
        <dbReference type="EMBL" id="BAI81043.1"/>
    </source>
</evidence>
<keyword evidence="7" id="KW-1185">Reference proteome</keyword>
<keyword evidence="3 5" id="KW-1133">Transmembrane helix</keyword>
<sequence length="172" mass="19303">MGIIDIVLLIIIGVFAIKGLFRGLIGEVFGILGLILGYLLAYQYYQLTAKFASALGFNKSVSDVVGFVITFIIIYTIIIIISIILKKFFKKIQLGWADKLGGFLFGALKSSIILALALSFLVKTLPPSFKLNKDLHKSPVAKNLLKITPYVFDYLNKLPKEKKRNPFRNIRF</sequence>
<evidence type="ECO:0000256" key="1">
    <source>
        <dbReference type="ARBA" id="ARBA00004141"/>
    </source>
</evidence>
<proteinExistence type="predicted"/>
<protein>
    <submittedName>
        <fullName evidence="6">Colicin V production protein</fullName>
    </submittedName>
</protein>
<evidence type="ECO:0000313" key="7">
    <source>
        <dbReference type="Proteomes" id="UP000001520"/>
    </source>
</evidence>
<dbReference type="Pfam" id="PF02674">
    <property type="entry name" value="Colicin_V"/>
    <property type="match status" value="1"/>
</dbReference>
<evidence type="ECO:0000256" key="5">
    <source>
        <dbReference type="SAM" id="Phobius"/>
    </source>
</evidence>